<evidence type="ECO:0000313" key="7">
    <source>
        <dbReference type="Proteomes" id="UP000635983"/>
    </source>
</evidence>
<comment type="similarity">
    <text evidence="1">Belongs to the 'phage' integrase family.</text>
</comment>
<reference evidence="6" key="1">
    <citation type="journal article" date="2014" name="Int. J. Syst. Evol. Microbiol.">
        <title>Complete genome sequence of Corynebacterium casei LMG S-19264T (=DSM 44701T), isolated from a smear-ripened cheese.</title>
        <authorList>
            <consortium name="US DOE Joint Genome Institute (JGI-PGF)"/>
            <person name="Walter F."/>
            <person name="Albersmeier A."/>
            <person name="Kalinowski J."/>
            <person name="Ruckert C."/>
        </authorList>
    </citation>
    <scope>NUCLEOTIDE SEQUENCE</scope>
    <source>
        <strain evidence="6">JCM 30078</strain>
    </source>
</reference>
<dbReference type="InterPro" id="IPR002104">
    <property type="entry name" value="Integrase_catalytic"/>
</dbReference>
<evidence type="ECO:0000256" key="1">
    <source>
        <dbReference type="ARBA" id="ARBA00008857"/>
    </source>
</evidence>
<keyword evidence="2" id="KW-0229">DNA integration</keyword>
<accession>A0A917PQZ2</accession>
<dbReference type="AlphaFoldDB" id="A0A917PQZ2"/>
<keyword evidence="3" id="KW-0238">DNA-binding</keyword>
<dbReference type="PROSITE" id="PS51898">
    <property type="entry name" value="TYR_RECOMBINASE"/>
    <property type="match status" value="1"/>
</dbReference>
<dbReference type="InterPro" id="IPR011010">
    <property type="entry name" value="DNA_brk_join_enz"/>
</dbReference>
<name>A0A917PQZ2_9PSED</name>
<dbReference type="PANTHER" id="PTHR30629:SF2">
    <property type="entry name" value="PROPHAGE INTEGRASE INTS-RELATED"/>
    <property type="match status" value="1"/>
</dbReference>
<protein>
    <submittedName>
        <fullName evidence="6">Integrase</fullName>
    </submittedName>
</protein>
<dbReference type="Proteomes" id="UP000635983">
    <property type="component" value="Unassembled WGS sequence"/>
</dbReference>
<dbReference type="Gene3D" id="1.10.443.10">
    <property type="entry name" value="Intergrase catalytic core"/>
    <property type="match status" value="1"/>
</dbReference>
<evidence type="ECO:0000256" key="2">
    <source>
        <dbReference type="ARBA" id="ARBA00022908"/>
    </source>
</evidence>
<comment type="caution">
    <text evidence="6">The sequence shown here is derived from an EMBL/GenBank/DDBJ whole genome shotgun (WGS) entry which is preliminary data.</text>
</comment>
<dbReference type="InterPro" id="IPR010998">
    <property type="entry name" value="Integrase_recombinase_N"/>
</dbReference>
<sequence>MADMLSVPSVQAVSQISLASPYHYRRSGVYYLRVRPVGSTTSCTISLRSSDRPTAMINSKSIQHALRVFHLDNPEASWSELKARLRDLGEDILATPTSWEALDAMSMNYSDMGEALHGISRTHALTVPQARMVNAGQQMMRAAESRLKGDTKPLLGMIEELDQEEDLNSLCLTSPSLSVGAPQATHREPLSWDTLTASYLEEHATHLKASTLASTKTNFKVIGEAMSATGLNDLRLHTRADIQKLRTKLMDGRAGSTVNNLLSKLVMVLDWGVLSELLAKNHATKMKLRKDADSKRVSFSREQVVSLMGHVAGLPLDSWERWSISLLAVTGARVGEVAHLSRADIRQVDGLWCIDINENAEGKSIKNKHSSRLVPLVDGALGFDLSAFLKAVQLGALPSEHGITPPKASKELNAVLRAALGESQKDTQKLHSLRHHLSSSMQAAGVQTHFAQAVTGHSTGTITYDNYGSGVSVKSKHEAIERALHKDVRIDL</sequence>
<dbReference type="PANTHER" id="PTHR30629">
    <property type="entry name" value="PROPHAGE INTEGRASE"/>
    <property type="match status" value="1"/>
</dbReference>
<dbReference type="EMBL" id="BMPO01000002">
    <property type="protein sequence ID" value="GGJ88399.1"/>
    <property type="molecule type" value="Genomic_DNA"/>
</dbReference>
<organism evidence="6 7">
    <name type="scientific">Pseudomonas matsuisoli</name>
    <dbReference type="NCBI Taxonomy" id="1515666"/>
    <lineage>
        <taxon>Bacteria</taxon>
        <taxon>Pseudomonadati</taxon>
        <taxon>Pseudomonadota</taxon>
        <taxon>Gammaproteobacteria</taxon>
        <taxon>Pseudomonadales</taxon>
        <taxon>Pseudomonadaceae</taxon>
        <taxon>Pseudomonas</taxon>
    </lineage>
</organism>
<feature type="domain" description="Tyr recombinase" evidence="5">
    <location>
        <begin position="294"/>
        <end position="481"/>
    </location>
</feature>
<dbReference type="InterPro" id="IPR013762">
    <property type="entry name" value="Integrase-like_cat_sf"/>
</dbReference>
<dbReference type="GO" id="GO:0006310">
    <property type="term" value="P:DNA recombination"/>
    <property type="evidence" value="ECO:0007669"/>
    <property type="project" value="UniProtKB-KW"/>
</dbReference>
<keyword evidence="7" id="KW-1185">Reference proteome</keyword>
<evidence type="ECO:0000313" key="6">
    <source>
        <dbReference type="EMBL" id="GGJ88399.1"/>
    </source>
</evidence>
<dbReference type="InterPro" id="IPR050808">
    <property type="entry name" value="Phage_Integrase"/>
</dbReference>
<dbReference type="GO" id="GO:0015074">
    <property type="term" value="P:DNA integration"/>
    <property type="evidence" value="ECO:0007669"/>
    <property type="project" value="UniProtKB-KW"/>
</dbReference>
<keyword evidence="4" id="KW-0233">DNA recombination</keyword>
<evidence type="ECO:0000259" key="5">
    <source>
        <dbReference type="PROSITE" id="PS51898"/>
    </source>
</evidence>
<evidence type="ECO:0000256" key="3">
    <source>
        <dbReference type="ARBA" id="ARBA00023125"/>
    </source>
</evidence>
<gene>
    <name evidence="6" type="ORF">GCM10009304_12640</name>
</gene>
<dbReference type="Gene3D" id="1.10.150.130">
    <property type="match status" value="1"/>
</dbReference>
<dbReference type="Pfam" id="PF00589">
    <property type="entry name" value="Phage_integrase"/>
    <property type="match status" value="1"/>
</dbReference>
<reference evidence="6" key="2">
    <citation type="submission" date="2020-09" db="EMBL/GenBank/DDBJ databases">
        <authorList>
            <person name="Sun Q."/>
            <person name="Ohkuma M."/>
        </authorList>
    </citation>
    <scope>NUCLEOTIDE SEQUENCE</scope>
    <source>
        <strain evidence="6">JCM 30078</strain>
    </source>
</reference>
<proteinExistence type="inferred from homology"/>
<dbReference type="SUPFAM" id="SSF56349">
    <property type="entry name" value="DNA breaking-rejoining enzymes"/>
    <property type="match status" value="1"/>
</dbReference>
<dbReference type="GO" id="GO:0003677">
    <property type="term" value="F:DNA binding"/>
    <property type="evidence" value="ECO:0007669"/>
    <property type="project" value="UniProtKB-KW"/>
</dbReference>
<evidence type="ECO:0000256" key="4">
    <source>
        <dbReference type="ARBA" id="ARBA00023172"/>
    </source>
</evidence>